<dbReference type="Proteomes" id="UP001596547">
    <property type="component" value="Unassembled WGS sequence"/>
</dbReference>
<gene>
    <name evidence="3" type="ORF">ACFQPE_02410</name>
</gene>
<evidence type="ECO:0000259" key="2">
    <source>
        <dbReference type="Pfam" id="PF12773"/>
    </source>
</evidence>
<dbReference type="GeneID" id="79314621"/>
<dbReference type="RefSeq" id="WP_276305052.1">
    <property type="nucleotide sequence ID" value="NZ_CP119992.1"/>
</dbReference>
<feature type="transmembrane region" description="Helical" evidence="1">
    <location>
        <begin position="82"/>
        <end position="100"/>
    </location>
</feature>
<comment type="caution">
    <text evidence="3">The sequence shown here is derived from an EMBL/GenBank/DDBJ whole genome shotgun (WGS) entry which is preliminary data.</text>
</comment>
<accession>A0ABD6A4W4</accession>
<keyword evidence="1" id="KW-0472">Membrane</keyword>
<keyword evidence="4" id="KW-1185">Reference proteome</keyword>
<proteinExistence type="predicted"/>
<feature type="domain" description="DZANK-type" evidence="2">
    <location>
        <begin position="9"/>
        <end position="60"/>
    </location>
</feature>
<keyword evidence="1" id="KW-0812">Transmembrane</keyword>
<name>A0ABD6A4W4_9EURY</name>
<dbReference type="AlphaFoldDB" id="A0ABD6A4W4"/>
<dbReference type="EMBL" id="JBHTBF010000001">
    <property type="protein sequence ID" value="MFC7315649.1"/>
    <property type="molecule type" value="Genomic_DNA"/>
</dbReference>
<dbReference type="InterPro" id="IPR025874">
    <property type="entry name" value="DZR"/>
</dbReference>
<keyword evidence="1" id="KW-1133">Transmembrane helix</keyword>
<sequence>MSAVETRYCRSCGTELAPEAEVCTECGVNVRTVEVGTPTAYCRDCGEEIRTAAEICPHCGVRQRPAPAASTDLTGFVEENRAFVAAAASFLLPGLGQIVNGEVGKGIVVFGLFLLSAFSMLALVGFLAVPIVWAYGVYDAYTTGKRLEEEGRPLTLPQA</sequence>
<organism evidence="3 4">
    <name type="scientific">Halomarina halobia</name>
    <dbReference type="NCBI Taxonomy" id="3033386"/>
    <lineage>
        <taxon>Archaea</taxon>
        <taxon>Methanobacteriati</taxon>
        <taxon>Methanobacteriota</taxon>
        <taxon>Stenosarchaea group</taxon>
        <taxon>Halobacteria</taxon>
        <taxon>Halobacteriales</taxon>
        <taxon>Natronomonadaceae</taxon>
        <taxon>Halomarina</taxon>
    </lineage>
</organism>
<dbReference type="Pfam" id="PF12773">
    <property type="entry name" value="DZR"/>
    <property type="match status" value="1"/>
</dbReference>
<reference evidence="3 4" key="1">
    <citation type="journal article" date="2019" name="Int. J. Syst. Evol. Microbiol.">
        <title>The Global Catalogue of Microorganisms (GCM) 10K type strain sequencing project: providing services to taxonomists for standard genome sequencing and annotation.</title>
        <authorList>
            <consortium name="The Broad Institute Genomics Platform"/>
            <consortium name="The Broad Institute Genome Sequencing Center for Infectious Disease"/>
            <person name="Wu L."/>
            <person name="Ma J."/>
        </authorList>
    </citation>
    <scope>NUCLEOTIDE SEQUENCE [LARGE SCALE GENOMIC DNA]</scope>
    <source>
        <strain evidence="3 4">PSR21</strain>
    </source>
</reference>
<evidence type="ECO:0000256" key="1">
    <source>
        <dbReference type="SAM" id="Phobius"/>
    </source>
</evidence>
<feature type="transmembrane region" description="Helical" evidence="1">
    <location>
        <begin position="107"/>
        <end position="135"/>
    </location>
</feature>
<evidence type="ECO:0000313" key="4">
    <source>
        <dbReference type="Proteomes" id="UP001596547"/>
    </source>
</evidence>
<protein>
    <submittedName>
        <fullName evidence="3">Zinc ribbon domain-containing protein</fullName>
    </submittedName>
</protein>
<evidence type="ECO:0000313" key="3">
    <source>
        <dbReference type="EMBL" id="MFC7315649.1"/>
    </source>
</evidence>